<protein>
    <recommendedName>
        <fullName evidence="11">Isopentenyl-diphosphate delta-isomerase</fullName>
        <shortName evidence="11">IPP isomerase</shortName>
        <ecNumber evidence="11">5.3.3.2</ecNumber>
    </recommendedName>
    <alternativeName>
        <fullName evidence="11">Isopentenyl diphosphate:dimethylallyl diphosphate isomerase</fullName>
    </alternativeName>
    <alternativeName>
        <fullName evidence="11">Isopentenyl pyrophosphate isomerase</fullName>
    </alternativeName>
    <alternativeName>
        <fullName evidence="11">Type 2 isopentenyl diphosphate isomerase</fullName>
        <shortName evidence="11">IDI-2</shortName>
    </alternativeName>
</protein>
<comment type="function">
    <text evidence="11">Involved in the biosynthesis of isoprenoids. Catalyzes the 1,3-allylic rearrangement of the homoallylic substrate isopentenyl (IPP) to its allylic isomer, dimethylallyl diphosphate (DMAPP).</text>
</comment>
<gene>
    <name evidence="11" type="primary">fni</name>
    <name evidence="13" type="ORF">ESZ54_00715</name>
</gene>
<dbReference type="CDD" id="cd02811">
    <property type="entry name" value="IDI-2_FMN"/>
    <property type="match status" value="1"/>
</dbReference>
<dbReference type="PIRSF" id="PIRSF003314">
    <property type="entry name" value="IPP_isomerase"/>
    <property type="match status" value="1"/>
</dbReference>
<dbReference type="GO" id="GO:0008299">
    <property type="term" value="P:isoprenoid biosynthetic process"/>
    <property type="evidence" value="ECO:0007669"/>
    <property type="project" value="UniProtKB-UniRule"/>
</dbReference>
<comment type="cofactor">
    <cofactor evidence="1 11">
        <name>FMN</name>
        <dbReference type="ChEBI" id="CHEBI:58210"/>
    </cofactor>
</comment>
<accession>A0A4S3B6T5</accession>
<dbReference type="NCBIfam" id="TIGR02151">
    <property type="entry name" value="IPP_isom_2"/>
    <property type="match status" value="1"/>
</dbReference>
<dbReference type="GO" id="GO:0070402">
    <property type="term" value="F:NADPH binding"/>
    <property type="evidence" value="ECO:0007669"/>
    <property type="project" value="UniProtKB-UniRule"/>
</dbReference>
<feature type="domain" description="FMN-dependent dehydrogenase" evidence="12">
    <location>
        <begin position="168"/>
        <end position="328"/>
    </location>
</feature>
<dbReference type="PANTHER" id="PTHR43665">
    <property type="entry name" value="ISOPENTENYL-DIPHOSPHATE DELTA-ISOMERASE"/>
    <property type="match status" value="1"/>
</dbReference>
<comment type="subunit">
    <text evidence="10 11">Homooctamer. Dimer of tetramers.</text>
</comment>
<keyword evidence="5 11" id="KW-0479">Metal-binding</keyword>
<comment type="caution">
    <text evidence="13">The sequence shown here is derived from an EMBL/GenBank/DDBJ whole genome shotgun (WGS) entry which is preliminary data.</text>
</comment>
<dbReference type="InterPro" id="IPR013785">
    <property type="entry name" value="Aldolase_TIM"/>
</dbReference>
<feature type="binding site" evidence="11">
    <location>
        <position position="156"/>
    </location>
    <ligand>
        <name>Mg(2+)</name>
        <dbReference type="ChEBI" id="CHEBI:18420"/>
    </ligand>
</feature>
<dbReference type="GO" id="GO:0010181">
    <property type="term" value="F:FMN binding"/>
    <property type="evidence" value="ECO:0007669"/>
    <property type="project" value="UniProtKB-UniRule"/>
</dbReference>
<dbReference type="GO" id="GO:0016491">
    <property type="term" value="F:oxidoreductase activity"/>
    <property type="evidence" value="ECO:0007669"/>
    <property type="project" value="InterPro"/>
</dbReference>
<dbReference type="RefSeq" id="WP_136135754.1">
    <property type="nucleotide sequence ID" value="NZ_SDGV01000001.1"/>
</dbReference>
<keyword evidence="2 11" id="KW-0963">Cytoplasm</keyword>
<feature type="binding site" evidence="11">
    <location>
        <position position="187"/>
    </location>
    <ligand>
        <name>FMN</name>
        <dbReference type="ChEBI" id="CHEBI:58210"/>
    </ligand>
</feature>
<dbReference type="EMBL" id="SDGV01000001">
    <property type="protein sequence ID" value="THB62368.1"/>
    <property type="molecule type" value="Genomic_DNA"/>
</dbReference>
<sequence length="344" mass="38344">MSSIWSRKDAHVHLAEMNYQAHANNGFDDVRLVHQSLTTVDIADVNLNTKIGTFDLEVPFFINAMTGGSPKTKIINQNLSRIAKECHLAMAVGSVSIALKHDDSEIRDSFTIVRKENPDGFIFSNIGAHHSLENAKRAVDLLQADALQVHLNIPQEIVMPEGDRAFSSWLHNIETLVQHLDVPVIVKEVGFGMSQETIQQLLDIGVTMIDVAGRGGTNFIQIENERREQEEFSYLYDWGQTTAESLLEAQPFLSQADFIASGGIRNPLDIIKAYSLGAKAVGLSGEILHQCLTQGNDATIATLLNWQEHLKKLMSLTGTKTIQELTKTKKVFSLELENWKKQRN</sequence>
<dbReference type="Pfam" id="PF01070">
    <property type="entry name" value="FMN_dh"/>
    <property type="match status" value="1"/>
</dbReference>
<dbReference type="HAMAP" id="MF_00354">
    <property type="entry name" value="Idi_2"/>
    <property type="match status" value="1"/>
</dbReference>
<comment type="cofactor">
    <cofactor evidence="11">
        <name>Mg(2+)</name>
        <dbReference type="ChEBI" id="CHEBI:18420"/>
    </cofactor>
</comment>
<evidence type="ECO:0000313" key="13">
    <source>
        <dbReference type="EMBL" id="THB62368.1"/>
    </source>
</evidence>
<keyword evidence="8 11" id="KW-0414">Isoprene biosynthesis</keyword>
<keyword evidence="7 11" id="KW-0521">NADP</keyword>
<dbReference type="SUPFAM" id="SSF51395">
    <property type="entry name" value="FMN-linked oxidoreductases"/>
    <property type="match status" value="1"/>
</dbReference>
<dbReference type="AlphaFoldDB" id="A0A4S3B6T5"/>
<feature type="binding site" evidence="11">
    <location>
        <begin position="284"/>
        <end position="285"/>
    </location>
    <ligand>
        <name>FMN</name>
        <dbReference type="ChEBI" id="CHEBI:58210"/>
    </ligand>
</feature>
<keyword evidence="4 11" id="KW-0288">FMN</keyword>
<dbReference type="GO" id="GO:0004452">
    <property type="term" value="F:isopentenyl-diphosphate delta-isomerase activity"/>
    <property type="evidence" value="ECO:0007669"/>
    <property type="project" value="UniProtKB-UniRule"/>
</dbReference>
<feature type="binding site" evidence="11">
    <location>
        <position position="217"/>
    </location>
    <ligand>
        <name>FMN</name>
        <dbReference type="ChEBI" id="CHEBI:58210"/>
    </ligand>
</feature>
<comment type="cofactor">
    <cofactor evidence="11">
        <name>NADPH</name>
        <dbReference type="ChEBI" id="CHEBI:57783"/>
    </cofactor>
</comment>
<dbReference type="InterPro" id="IPR000262">
    <property type="entry name" value="FMN-dep_DH"/>
</dbReference>
<organism evidence="13 14">
    <name type="scientific">Vagococcus silagei</name>
    <dbReference type="NCBI Taxonomy" id="2508885"/>
    <lineage>
        <taxon>Bacteria</taxon>
        <taxon>Bacillati</taxon>
        <taxon>Bacillota</taxon>
        <taxon>Bacilli</taxon>
        <taxon>Lactobacillales</taxon>
        <taxon>Enterococcaceae</taxon>
        <taxon>Vagococcus</taxon>
    </lineage>
</organism>
<feature type="binding site" evidence="11">
    <location>
        <begin position="7"/>
        <end position="8"/>
    </location>
    <ligand>
        <name>substrate</name>
    </ligand>
</feature>
<dbReference type="InterPro" id="IPR011179">
    <property type="entry name" value="IPdP_isomerase"/>
</dbReference>
<comment type="similarity">
    <text evidence="11">Belongs to the IPP isomerase type 2 family.</text>
</comment>
<proteinExistence type="inferred from homology"/>
<comment type="subcellular location">
    <subcellularLocation>
        <location evidence="11">Cytoplasm</location>
    </subcellularLocation>
</comment>
<dbReference type="PANTHER" id="PTHR43665:SF1">
    <property type="entry name" value="ISOPENTENYL-DIPHOSPHATE DELTA-ISOMERASE"/>
    <property type="match status" value="1"/>
</dbReference>
<dbReference type="GO" id="GO:0005737">
    <property type="term" value="C:cytoplasm"/>
    <property type="evidence" value="ECO:0007669"/>
    <property type="project" value="UniProtKB-SubCell"/>
</dbReference>
<feature type="binding site" evidence="11">
    <location>
        <begin position="263"/>
        <end position="265"/>
    </location>
    <ligand>
        <name>FMN</name>
        <dbReference type="ChEBI" id="CHEBI:58210"/>
    </ligand>
</feature>
<evidence type="ECO:0000256" key="9">
    <source>
        <dbReference type="ARBA" id="ARBA00023235"/>
    </source>
</evidence>
<evidence type="ECO:0000256" key="4">
    <source>
        <dbReference type="ARBA" id="ARBA00022643"/>
    </source>
</evidence>
<evidence type="ECO:0000256" key="8">
    <source>
        <dbReference type="ARBA" id="ARBA00023229"/>
    </source>
</evidence>
<evidence type="ECO:0000256" key="6">
    <source>
        <dbReference type="ARBA" id="ARBA00022842"/>
    </source>
</evidence>
<comment type="caution">
    <text evidence="11">Lacks conserved residue(s) required for the propagation of feature annotation.</text>
</comment>
<keyword evidence="3 11" id="KW-0285">Flavoprotein</keyword>
<keyword evidence="14" id="KW-1185">Reference proteome</keyword>
<feature type="binding site" evidence="11">
    <location>
        <position position="94"/>
    </location>
    <ligand>
        <name>FMN</name>
        <dbReference type="ChEBI" id="CHEBI:58210"/>
    </ligand>
</feature>
<dbReference type="OrthoDB" id="9795032at2"/>
<keyword evidence="9 11" id="KW-0413">Isomerase</keyword>
<name>A0A4S3B6T5_9ENTE</name>
<feature type="binding site" evidence="11">
    <location>
        <position position="155"/>
    </location>
    <ligand>
        <name>substrate</name>
    </ligand>
</feature>
<evidence type="ECO:0000256" key="3">
    <source>
        <dbReference type="ARBA" id="ARBA00022630"/>
    </source>
</evidence>
<feature type="binding site" evidence="11">
    <location>
        <begin position="64"/>
        <end position="66"/>
    </location>
    <ligand>
        <name>FMN</name>
        <dbReference type="ChEBI" id="CHEBI:58210"/>
    </ligand>
</feature>
<evidence type="ECO:0000313" key="14">
    <source>
        <dbReference type="Proteomes" id="UP000310506"/>
    </source>
</evidence>
<evidence type="ECO:0000256" key="7">
    <source>
        <dbReference type="ARBA" id="ARBA00022857"/>
    </source>
</evidence>
<evidence type="ECO:0000256" key="11">
    <source>
        <dbReference type="HAMAP-Rule" id="MF_00354"/>
    </source>
</evidence>
<dbReference type="Gene3D" id="3.20.20.70">
    <property type="entry name" value="Aldolase class I"/>
    <property type="match status" value="1"/>
</dbReference>
<evidence type="ECO:0000259" key="12">
    <source>
        <dbReference type="Pfam" id="PF01070"/>
    </source>
</evidence>
<dbReference type="GO" id="GO:0000287">
    <property type="term" value="F:magnesium ion binding"/>
    <property type="evidence" value="ECO:0007669"/>
    <property type="project" value="UniProtKB-UniRule"/>
</dbReference>
<comment type="catalytic activity">
    <reaction evidence="11">
        <text>isopentenyl diphosphate = dimethylallyl diphosphate</text>
        <dbReference type="Rhea" id="RHEA:23284"/>
        <dbReference type="ChEBI" id="CHEBI:57623"/>
        <dbReference type="ChEBI" id="CHEBI:128769"/>
        <dbReference type="EC" id="5.3.3.2"/>
    </reaction>
</comment>
<evidence type="ECO:0000256" key="5">
    <source>
        <dbReference type="ARBA" id="ARBA00022723"/>
    </source>
</evidence>
<keyword evidence="6 11" id="KW-0460">Magnesium</keyword>
<evidence type="ECO:0000256" key="10">
    <source>
        <dbReference type="ARBA" id="ARBA00025810"/>
    </source>
</evidence>
<evidence type="ECO:0000256" key="1">
    <source>
        <dbReference type="ARBA" id="ARBA00001917"/>
    </source>
</evidence>
<evidence type="ECO:0000256" key="2">
    <source>
        <dbReference type="ARBA" id="ARBA00022490"/>
    </source>
</evidence>
<feature type="binding site" evidence="11">
    <location>
        <position position="125"/>
    </location>
    <ligand>
        <name>FMN</name>
        <dbReference type="ChEBI" id="CHEBI:58210"/>
    </ligand>
</feature>
<reference evidence="13 14" key="1">
    <citation type="submission" date="2019-01" db="EMBL/GenBank/DDBJ databases">
        <title>Vagococcus silagei sp. nov. isolated from brewer's grain.</title>
        <authorList>
            <person name="Guu J.-R."/>
        </authorList>
    </citation>
    <scope>NUCLEOTIDE SEQUENCE [LARGE SCALE GENOMIC DNA]</scope>
    <source>
        <strain evidence="13 14">2B-2</strain>
    </source>
</reference>
<dbReference type="EC" id="5.3.3.2" evidence="11"/>
<dbReference type="Proteomes" id="UP000310506">
    <property type="component" value="Unassembled WGS sequence"/>
</dbReference>